<evidence type="ECO:0000256" key="10">
    <source>
        <dbReference type="ARBA" id="ARBA00025198"/>
    </source>
</evidence>
<dbReference type="Gene3D" id="6.10.250.1580">
    <property type="match status" value="1"/>
</dbReference>
<keyword evidence="8 12" id="KW-0472">Membrane</keyword>
<reference evidence="15 16" key="1">
    <citation type="submission" date="2017-09" db="EMBL/GenBank/DDBJ databases">
        <title>Depth-based differentiation of microbial function through sediment-hosted aquifers and enrichment of novel symbionts in the deep terrestrial subsurface.</title>
        <authorList>
            <person name="Probst A.J."/>
            <person name="Ladd B."/>
            <person name="Jarett J.K."/>
            <person name="Geller-Mcgrath D.E."/>
            <person name="Sieber C.M."/>
            <person name="Emerson J.B."/>
            <person name="Anantharaman K."/>
            <person name="Thomas B.C."/>
            <person name="Malmstrom R."/>
            <person name="Stieglmeier M."/>
            <person name="Klingl A."/>
            <person name="Woyke T."/>
            <person name="Ryan C.M."/>
            <person name="Banfield J.F."/>
        </authorList>
    </citation>
    <scope>NUCLEOTIDE SEQUENCE [LARGE SCALE GENOMIC DNA]</scope>
    <source>
        <strain evidence="15">CG11_big_fil_rev_8_21_14_0_20_36_20</strain>
    </source>
</reference>
<keyword evidence="9 12" id="KW-0066">ATP synthesis</keyword>
<feature type="transmembrane region" description="Helical" evidence="12">
    <location>
        <begin position="14"/>
        <end position="33"/>
    </location>
</feature>
<evidence type="ECO:0000313" key="15">
    <source>
        <dbReference type="EMBL" id="PIR07101.1"/>
    </source>
</evidence>
<evidence type="ECO:0000256" key="4">
    <source>
        <dbReference type="ARBA" id="ARBA00022692"/>
    </source>
</evidence>
<keyword evidence="3 12" id="KW-0138">CF(0)</keyword>
<dbReference type="PANTHER" id="PTHR33445">
    <property type="entry name" value="ATP SYNTHASE SUBUNIT B', CHLOROPLASTIC"/>
    <property type="match status" value="1"/>
</dbReference>
<dbReference type="HAMAP" id="MF_01398">
    <property type="entry name" value="ATP_synth_b_bprime"/>
    <property type="match status" value="1"/>
</dbReference>
<dbReference type="GO" id="GO:0046961">
    <property type="term" value="F:proton-transporting ATPase activity, rotational mechanism"/>
    <property type="evidence" value="ECO:0007669"/>
    <property type="project" value="TreeGrafter"/>
</dbReference>
<evidence type="ECO:0000256" key="12">
    <source>
        <dbReference type="HAMAP-Rule" id="MF_01398"/>
    </source>
</evidence>
<dbReference type="GO" id="GO:0046933">
    <property type="term" value="F:proton-transporting ATP synthase activity, rotational mechanism"/>
    <property type="evidence" value="ECO:0007669"/>
    <property type="project" value="UniProtKB-UniRule"/>
</dbReference>
<accession>A0A2H0NDY0</accession>
<dbReference type="NCBIfam" id="TIGR01144">
    <property type="entry name" value="ATP_synt_b"/>
    <property type="match status" value="1"/>
</dbReference>
<dbReference type="InterPro" id="IPR028987">
    <property type="entry name" value="ATP_synth_B-like_membr_sf"/>
</dbReference>
<protein>
    <recommendedName>
        <fullName evidence="12">ATP synthase subunit b</fullName>
    </recommendedName>
    <alternativeName>
        <fullName evidence="12">ATP synthase F(0) sector subunit b</fullName>
    </alternativeName>
    <alternativeName>
        <fullName evidence="12">ATPase subunit I</fullName>
    </alternativeName>
    <alternativeName>
        <fullName evidence="12">F-type ATPase subunit b</fullName>
        <shortName evidence="12">F-ATPase subunit b</shortName>
    </alternativeName>
</protein>
<evidence type="ECO:0000313" key="16">
    <source>
        <dbReference type="Proteomes" id="UP000230564"/>
    </source>
</evidence>
<dbReference type="AlphaFoldDB" id="A0A2H0NDY0"/>
<comment type="similarity">
    <text evidence="1 12 13">Belongs to the ATPase B chain family.</text>
</comment>
<evidence type="ECO:0000256" key="6">
    <source>
        <dbReference type="ARBA" id="ARBA00022989"/>
    </source>
</evidence>
<evidence type="ECO:0000256" key="7">
    <source>
        <dbReference type="ARBA" id="ARBA00023065"/>
    </source>
</evidence>
<keyword evidence="5 12" id="KW-0375">Hydrogen ion transport</keyword>
<dbReference type="GO" id="GO:0045259">
    <property type="term" value="C:proton-transporting ATP synthase complex"/>
    <property type="evidence" value="ECO:0007669"/>
    <property type="project" value="UniProtKB-KW"/>
</dbReference>
<gene>
    <name evidence="12 15" type="primary">atpF</name>
    <name evidence="15" type="ORF">COV55_01580</name>
</gene>
<evidence type="ECO:0000256" key="3">
    <source>
        <dbReference type="ARBA" id="ARBA00022547"/>
    </source>
</evidence>
<evidence type="ECO:0000256" key="1">
    <source>
        <dbReference type="ARBA" id="ARBA00005513"/>
    </source>
</evidence>
<dbReference type="InterPro" id="IPR050059">
    <property type="entry name" value="ATP_synthase_B_chain"/>
</dbReference>
<comment type="caution">
    <text evidence="15">The sequence shown here is derived from an EMBL/GenBank/DDBJ whole genome shotgun (WGS) entry which is preliminary data.</text>
</comment>
<comment type="function">
    <text evidence="12">Component of the F(0) channel, it forms part of the peripheral stalk, linking F(1) to F(0).</text>
</comment>
<proteinExistence type="inferred from homology"/>
<evidence type="ECO:0000256" key="8">
    <source>
        <dbReference type="ARBA" id="ARBA00023136"/>
    </source>
</evidence>
<dbReference type="Proteomes" id="UP000230564">
    <property type="component" value="Unassembled WGS sequence"/>
</dbReference>
<keyword evidence="2 12" id="KW-0813">Transport</keyword>
<dbReference type="EMBL" id="PCWQ01000007">
    <property type="protein sequence ID" value="PIR07101.1"/>
    <property type="molecule type" value="Genomic_DNA"/>
</dbReference>
<comment type="subunit">
    <text evidence="12">F-type ATPases have 2 components, F(1) - the catalytic core - and F(0) - the membrane proton channel. F(1) has five subunits: alpha(3), beta(3), gamma(1), delta(1), epsilon(1). F(0) has three main subunits: a(1), b(2) and c(10-14). The alpha and beta chains form an alternating ring which encloses part of the gamma chain. F(1) is attached to F(0) by a central stalk formed by the gamma and epsilon chains, while a peripheral stalk is formed by the delta and b chains.</text>
</comment>
<dbReference type="PANTHER" id="PTHR33445:SF2">
    <property type="entry name" value="ATP SYNTHASE SUBUNIT B', CHLOROPLASTIC"/>
    <property type="match status" value="1"/>
</dbReference>
<keyword evidence="7 12" id="KW-0406">Ion transport</keyword>
<keyword evidence="14" id="KW-0175">Coiled coil</keyword>
<dbReference type="InterPro" id="IPR005864">
    <property type="entry name" value="ATP_synth_F0_bsu_bac"/>
</dbReference>
<keyword evidence="12" id="KW-1003">Cell membrane</keyword>
<evidence type="ECO:0000256" key="5">
    <source>
        <dbReference type="ARBA" id="ARBA00022781"/>
    </source>
</evidence>
<evidence type="ECO:0000256" key="14">
    <source>
        <dbReference type="SAM" id="Coils"/>
    </source>
</evidence>
<dbReference type="GO" id="GO:0005886">
    <property type="term" value="C:plasma membrane"/>
    <property type="evidence" value="ECO:0007669"/>
    <property type="project" value="UniProtKB-SubCell"/>
</dbReference>
<dbReference type="SUPFAM" id="SSF81573">
    <property type="entry name" value="F1F0 ATP synthase subunit B, membrane domain"/>
    <property type="match status" value="1"/>
</dbReference>
<evidence type="ECO:0000256" key="9">
    <source>
        <dbReference type="ARBA" id="ARBA00023310"/>
    </source>
</evidence>
<comment type="function">
    <text evidence="10 12">F(1)F(0) ATP synthase produces ATP from ADP in the presence of a proton or sodium gradient. F-type ATPases consist of two structural domains, F(1) containing the extramembraneous catalytic core and F(0) containing the membrane proton channel, linked together by a central stalk and a peripheral stalk. During catalysis, ATP synthesis in the catalytic domain of F(1) is coupled via a rotary mechanism of the central stalk subunits to proton translocation.</text>
</comment>
<dbReference type="Pfam" id="PF00430">
    <property type="entry name" value="ATP-synt_B"/>
    <property type="match status" value="1"/>
</dbReference>
<evidence type="ECO:0000256" key="2">
    <source>
        <dbReference type="ARBA" id="ARBA00022448"/>
    </source>
</evidence>
<keyword evidence="4 12" id="KW-0812">Transmembrane</keyword>
<dbReference type="GO" id="GO:0012505">
    <property type="term" value="C:endomembrane system"/>
    <property type="evidence" value="ECO:0007669"/>
    <property type="project" value="UniProtKB-SubCell"/>
</dbReference>
<keyword evidence="6 12" id="KW-1133">Transmembrane helix</keyword>
<name>A0A2H0NDY0_9BACT</name>
<evidence type="ECO:0000256" key="11">
    <source>
        <dbReference type="ARBA" id="ARBA00037847"/>
    </source>
</evidence>
<sequence length="164" mass="18637">MEILNLFGIDWKLMIAQLINFAIVIIVLWFFALKPLTKKMQERNNEIAKGLSDAQTATERLDQVEKEIKEQLQQTKTEAADILTTAKKNSEVSRKAEIEKTKQEVANIIIKAKEQIASEKTVMVSEVKKDVVEIIVAALQKILAKGLSKDIDQKYIDQVLKDIK</sequence>
<comment type="subcellular location">
    <subcellularLocation>
        <location evidence="12">Cell membrane</location>
        <topology evidence="12">Single-pass membrane protein</topology>
    </subcellularLocation>
    <subcellularLocation>
        <location evidence="11">Endomembrane system</location>
        <topology evidence="11">Single-pass membrane protein</topology>
    </subcellularLocation>
</comment>
<dbReference type="InterPro" id="IPR002146">
    <property type="entry name" value="ATP_synth_b/b'su_bac/chlpt"/>
</dbReference>
<feature type="coiled-coil region" evidence="14">
    <location>
        <begin position="47"/>
        <end position="115"/>
    </location>
</feature>
<evidence type="ECO:0000256" key="13">
    <source>
        <dbReference type="RuleBase" id="RU003848"/>
    </source>
</evidence>
<organism evidence="15 16">
    <name type="scientific">Candidatus Komeilibacteria bacterium CG11_big_fil_rev_8_21_14_0_20_36_20</name>
    <dbReference type="NCBI Taxonomy" id="1974477"/>
    <lineage>
        <taxon>Bacteria</taxon>
        <taxon>Candidatus Komeiliibacteriota</taxon>
    </lineage>
</organism>
<dbReference type="CDD" id="cd06503">
    <property type="entry name" value="ATP-synt_Fo_b"/>
    <property type="match status" value="1"/>
</dbReference>